<dbReference type="STRING" id="1797729.A3A60_04180"/>
<feature type="transmembrane region" description="Helical" evidence="2">
    <location>
        <begin position="205"/>
        <end position="226"/>
    </location>
</feature>
<dbReference type="EMBL" id="MFBS01000020">
    <property type="protein sequence ID" value="OGE09295.1"/>
    <property type="molecule type" value="Genomic_DNA"/>
</dbReference>
<comment type="caution">
    <text evidence="3">The sequence shown here is derived from an EMBL/GenBank/DDBJ whole genome shotgun (WGS) entry which is preliminary data.</text>
</comment>
<evidence type="ECO:0000256" key="1">
    <source>
        <dbReference type="SAM" id="MobiDB-lite"/>
    </source>
</evidence>
<feature type="transmembrane region" description="Helical" evidence="2">
    <location>
        <begin position="90"/>
        <end position="111"/>
    </location>
</feature>
<feature type="region of interest" description="Disordered" evidence="1">
    <location>
        <begin position="118"/>
        <end position="138"/>
    </location>
</feature>
<feature type="transmembrane region" description="Helical" evidence="2">
    <location>
        <begin position="51"/>
        <end position="78"/>
    </location>
</feature>
<organism evidence="3 4">
    <name type="scientific">Candidatus Curtissbacteria bacterium RIFCSPLOWO2_01_FULL_42_26</name>
    <dbReference type="NCBI Taxonomy" id="1797729"/>
    <lineage>
        <taxon>Bacteria</taxon>
        <taxon>Candidatus Curtissiibacteriota</taxon>
    </lineage>
</organism>
<keyword evidence="2" id="KW-0812">Transmembrane</keyword>
<evidence type="ECO:0000256" key="2">
    <source>
        <dbReference type="SAM" id="Phobius"/>
    </source>
</evidence>
<feature type="transmembrane region" description="Helical" evidence="2">
    <location>
        <begin position="168"/>
        <end position="184"/>
    </location>
</feature>
<evidence type="ECO:0000313" key="4">
    <source>
        <dbReference type="Proteomes" id="UP000179227"/>
    </source>
</evidence>
<sequence length="273" mass="30104">MRVSSIKYQVSSIYRRKTLVLVIFVAIGIIALQIPINVLAGAKVKFTLFDLFAPISGMFLGSAIGAVAVVAMQIVNLIVHGFREVQTDSFIKLLATLRFLPLVLGVLYFSVGKSYSSSERSESRSSRNSSRPFGTTQGKQARTIAKAVLLVPLLSILAFNVHPIGRTVWYYSLFWLIPLAVWPIRSRFLLARALGSTFTAHAVGGAVWIWAFNLPAAVWVSLIPIVALERSIFALGIAASYILVNNLIAILSTKNLLFKSVKVDRRYVVKLLH</sequence>
<keyword evidence="2" id="KW-1133">Transmembrane helix</keyword>
<feature type="transmembrane region" description="Helical" evidence="2">
    <location>
        <begin position="144"/>
        <end position="162"/>
    </location>
</feature>
<feature type="transmembrane region" description="Helical" evidence="2">
    <location>
        <begin position="20"/>
        <end position="39"/>
    </location>
</feature>
<name>A0A1F5HZ75_9BACT</name>
<reference evidence="3 4" key="1">
    <citation type="journal article" date="2016" name="Nat. Commun.">
        <title>Thousands of microbial genomes shed light on interconnected biogeochemical processes in an aquifer system.</title>
        <authorList>
            <person name="Anantharaman K."/>
            <person name="Brown C.T."/>
            <person name="Hug L.A."/>
            <person name="Sharon I."/>
            <person name="Castelle C.J."/>
            <person name="Probst A.J."/>
            <person name="Thomas B.C."/>
            <person name="Singh A."/>
            <person name="Wilkins M.J."/>
            <person name="Karaoz U."/>
            <person name="Brodie E.L."/>
            <person name="Williams K.H."/>
            <person name="Hubbard S.S."/>
            <person name="Banfield J.F."/>
        </authorList>
    </citation>
    <scope>NUCLEOTIDE SEQUENCE [LARGE SCALE GENOMIC DNA]</scope>
</reference>
<dbReference type="Proteomes" id="UP000179227">
    <property type="component" value="Unassembled WGS sequence"/>
</dbReference>
<accession>A0A1F5HZ75</accession>
<proteinExistence type="predicted"/>
<keyword evidence="2" id="KW-0472">Membrane</keyword>
<gene>
    <name evidence="3" type="ORF">A3A60_04180</name>
</gene>
<protein>
    <submittedName>
        <fullName evidence="3">Uncharacterized protein</fullName>
    </submittedName>
</protein>
<evidence type="ECO:0000313" key="3">
    <source>
        <dbReference type="EMBL" id="OGE09295.1"/>
    </source>
</evidence>
<dbReference type="AlphaFoldDB" id="A0A1F5HZ75"/>
<feature type="transmembrane region" description="Helical" evidence="2">
    <location>
        <begin position="232"/>
        <end position="252"/>
    </location>
</feature>